<accession>A0A7M7QT92</accession>
<dbReference type="Proteomes" id="UP000002358">
    <property type="component" value="Chromosome 3"/>
</dbReference>
<dbReference type="KEGG" id="nvi:100115748"/>
<dbReference type="InterPro" id="IPR003173">
    <property type="entry name" value="PC4_C"/>
</dbReference>
<dbReference type="Gene3D" id="2.30.31.10">
    <property type="entry name" value="Transcriptional Coactivator Pc4, Chain A"/>
    <property type="match status" value="1"/>
</dbReference>
<evidence type="ECO:0000256" key="7">
    <source>
        <dbReference type="SAM" id="MobiDB-lite"/>
    </source>
</evidence>
<dbReference type="FunCoup" id="A0A7M7QT92">
    <property type="interactions" value="1308"/>
</dbReference>
<keyword evidence="4" id="KW-0238">DNA-binding</keyword>
<dbReference type="InterPro" id="IPR009044">
    <property type="entry name" value="ssDNA-bd_transcriptional_reg"/>
</dbReference>
<evidence type="ECO:0000313" key="9">
    <source>
        <dbReference type="EnsemblMetazoa" id="XP_032453720"/>
    </source>
</evidence>
<dbReference type="Pfam" id="PF02229">
    <property type="entry name" value="PC4"/>
    <property type="match status" value="1"/>
</dbReference>
<dbReference type="SUPFAM" id="SSF54447">
    <property type="entry name" value="ssDNA-binding transcriptional regulator domain"/>
    <property type="match status" value="1"/>
</dbReference>
<keyword evidence="10" id="KW-1185">Reference proteome</keyword>
<dbReference type="OMA" id="DQWKELR"/>
<dbReference type="OrthoDB" id="2505440at2759"/>
<comment type="subcellular location">
    <subcellularLocation>
        <location evidence="1">Nucleus</location>
    </subcellularLocation>
</comment>
<keyword evidence="5" id="KW-0804">Transcription</keyword>
<reference evidence="9" key="1">
    <citation type="submission" date="2021-01" db="UniProtKB">
        <authorList>
            <consortium name="EnsemblMetazoa"/>
        </authorList>
    </citation>
    <scope>IDENTIFICATION</scope>
</reference>
<dbReference type="InParanoid" id="A0A7M7QT92"/>
<dbReference type="SMR" id="A0A7M7QT92"/>
<dbReference type="GO" id="GO:0003713">
    <property type="term" value="F:transcription coactivator activity"/>
    <property type="evidence" value="ECO:0007669"/>
    <property type="project" value="InterPro"/>
</dbReference>
<dbReference type="InterPro" id="IPR045125">
    <property type="entry name" value="Sub1/Tcp4-like"/>
</dbReference>
<evidence type="ECO:0000259" key="8">
    <source>
        <dbReference type="Pfam" id="PF02229"/>
    </source>
</evidence>
<dbReference type="AlphaFoldDB" id="A0A7M7QT92"/>
<gene>
    <name evidence="9" type="primary">100115748</name>
</gene>
<evidence type="ECO:0000313" key="10">
    <source>
        <dbReference type="Proteomes" id="UP000002358"/>
    </source>
</evidence>
<evidence type="ECO:0000256" key="4">
    <source>
        <dbReference type="ARBA" id="ARBA00023125"/>
    </source>
</evidence>
<sequence length="150" mass="17010">MPKSKEMISSSGSESGSASSEEEAKQKSKVRKPEKEKTVESSASDNSESEEDTKTKKRPKKQEDKGSNKKAKKDSKGKDDDETSWELGGNKHVTVRSFKNKWFVDIREMYMDKDGEMKPGRKGVCLNMENWKSFMKVVEDVDKAVKAKCF</sequence>
<feature type="compositionally biased region" description="Low complexity" evidence="7">
    <location>
        <begin position="7"/>
        <end position="19"/>
    </location>
</feature>
<proteinExistence type="inferred from homology"/>
<evidence type="ECO:0000256" key="6">
    <source>
        <dbReference type="ARBA" id="ARBA00023242"/>
    </source>
</evidence>
<name>A0A7M7QT92_NASVI</name>
<feature type="domain" description="Transcriptional coactivator p15 (PC4) C-terminal" evidence="8">
    <location>
        <begin position="85"/>
        <end position="136"/>
    </location>
</feature>
<organism evidence="9 10">
    <name type="scientific">Nasonia vitripennis</name>
    <name type="common">Parasitic wasp</name>
    <dbReference type="NCBI Taxonomy" id="7425"/>
    <lineage>
        <taxon>Eukaryota</taxon>
        <taxon>Metazoa</taxon>
        <taxon>Ecdysozoa</taxon>
        <taxon>Arthropoda</taxon>
        <taxon>Hexapoda</taxon>
        <taxon>Insecta</taxon>
        <taxon>Pterygota</taxon>
        <taxon>Neoptera</taxon>
        <taxon>Endopterygota</taxon>
        <taxon>Hymenoptera</taxon>
        <taxon>Apocrita</taxon>
        <taxon>Proctotrupomorpha</taxon>
        <taxon>Chalcidoidea</taxon>
        <taxon>Pteromalidae</taxon>
        <taxon>Pteromalinae</taxon>
        <taxon>Nasonia</taxon>
    </lineage>
</organism>
<dbReference type="GO" id="GO:0005634">
    <property type="term" value="C:nucleus"/>
    <property type="evidence" value="ECO:0007669"/>
    <property type="project" value="UniProtKB-SubCell"/>
</dbReference>
<dbReference type="EnsemblMetazoa" id="XM_008207090">
    <property type="protein sequence ID" value="XP_008205312"/>
    <property type="gene ID" value="LOC100115748"/>
</dbReference>
<evidence type="ECO:0000256" key="1">
    <source>
        <dbReference type="ARBA" id="ARBA00004123"/>
    </source>
</evidence>
<keyword evidence="3" id="KW-0805">Transcription regulation</keyword>
<evidence type="ECO:0000256" key="3">
    <source>
        <dbReference type="ARBA" id="ARBA00023015"/>
    </source>
</evidence>
<protein>
    <recommendedName>
        <fullName evidence="8">Transcriptional coactivator p15 (PC4) C-terminal domain-containing protein</fullName>
    </recommendedName>
</protein>
<feature type="compositionally biased region" description="Basic and acidic residues" evidence="7">
    <location>
        <begin position="22"/>
        <end position="39"/>
    </location>
</feature>
<dbReference type="GO" id="GO:0060261">
    <property type="term" value="P:positive regulation of transcription initiation by RNA polymerase II"/>
    <property type="evidence" value="ECO:0007669"/>
    <property type="project" value="InterPro"/>
</dbReference>
<dbReference type="PANTHER" id="PTHR13215">
    <property type="entry name" value="RNA POLYMERASE II TRANSCRIPTIONAL COACTIVATOR"/>
    <property type="match status" value="1"/>
</dbReference>
<keyword evidence="6" id="KW-0539">Nucleus</keyword>
<evidence type="ECO:0000256" key="2">
    <source>
        <dbReference type="ARBA" id="ARBA00009001"/>
    </source>
</evidence>
<feature type="region of interest" description="Disordered" evidence="7">
    <location>
        <begin position="1"/>
        <end position="91"/>
    </location>
</feature>
<dbReference type="GO" id="GO:0003677">
    <property type="term" value="F:DNA binding"/>
    <property type="evidence" value="ECO:0007669"/>
    <property type="project" value="UniProtKB-KW"/>
</dbReference>
<comment type="similarity">
    <text evidence="2">Belongs to the transcriptional coactivator PC4 family.</text>
</comment>
<dbReference type="EnsemblMetazoa" id="XM_032597829">
    <property type="protein sequence ID" value="XP_032453720"/>
    <property type="gene ID" value="LOC100115748"/>
</dbReference>
<evidence type="ECO:0000256" key="5">
    <source>
        <dbReference type="ARBA" id="ARBA00023163"/>
    </source>
</evidence>